<feature type="compositionally biased region" description="Basic and acidic residues" evidence="1">
    <location>
        <begin position="396"/>
        <end position="405"/>
    </location>
</feature>
<feature type="compositionally biased region" description="Low complexity" evidence="1">
    <location>
        <begin position="629"/>
        <end position="642"/>
    </location>
</feature>
<feature type="compositionally biased region" description="Basic and acidic residues" evidence="1">
    <location>
        <begin position="169"/>
        <end position="182"/>
    </location>
</feature>
<gene>
    <name evidence="3" type="primary">LOC117654495</name>
</gene>
<sequence length="1014" mass="104368">MTAPRVDPVPEHPDDGGPPPEAAAADVEEPKPAAEPAAQPQGAVANGEPKAPADADETTDVILTVDDEDADVEVVASSDHADLVQRMSKGLLARGGSTATCSSAHSSGMLAVPAVPAKPRGIFGEDTSATCHQTTAASPSTPRVAEEASLMASKHTVGDTGAVGAASEHGAELAKAKNEKGGKSSSALGEVERSVCLDQEDARDEAGDATRSEANVADEGVQEAEAEVTIVADAAEATATLPEVTALADDPLPEADLPDMPPQAPDIAEESDFMTGDEGVTDTEEEGDEGAAYATADERDDEQDQEAGEETAVVKAEPVLEKDFDKGGVGVKFGAVVDAMPPANEQQDEQGMLDEAEAAAPERVAELKSECLSQPRTPVAASSERVPAQAEAAEPEAQRTAESESKMQTAPEISREAVTPEEPPGESAAAGAVEDVKIFKNETEAEQEEAVPESAAESDINLAAGPLPAVPEAGEPEVGEPEADKPEAGVPEVAKPEAGEPEVAEPEAGGPEVGEPEASEPEVGEPEAEAEQPMQRFKSECLPPPQRSTAPASAEHVPVRLDDAAAPPQTEIQEVPIGDSDSGKGDSVTDIDVAEAEAEAAEPAPDEALPEVRPVPTEHAPTELAPTEQLPTEQAPAEQAPEQAPPGDAPPAALPADDVDEATPSSQAEPQAPFEASDEAPDTTPETAPPEELPAEDAVGLEAKPPSEMKAPPEAPAEATPQTTPEMQASVRKAPYNSECLRTVLPPADDVAQEIAPTASAHSAPQSPAKTAAQSPAKSAPQSAAQTAAQSTAPSPAESAAQSPVQSAVLSPAKSATKSGVPSAAHSAPMSASPSAPADLGGGDEQVGKPEEGPGEPDQSADGRAEVDAVDAEWASVLSVMDAAARRRSVLARTMEACERELGPLHATLRRLHEKIRALDLPELAPPPPRRTASLQSATAGLKRARSTTAIRARQEAASATTPCPYCGLQLVPEADLSPLARMHILLAQRRQEPSEPSEPSDEDLHREDHQDQF</sequence>
<feature type="compositionally biased region" description="Low complexity" evidence="1">
    <location>
        <begin position="763"/>
        <end position="808"/>
    </location>
</feature>
<dbReference type="GeneID" id="117654495"/>
<evidence type="ECO:0000313" key="3">
    <source>
        <dbReference type="RefSeq" id="XP_034257053.1"/>
    </source>
</evidence>
<dbReference type="AlphaFoldDB" id="A0A6P9AFI1"/>
<dbReference type="Proteomes" id="UP000515158">
    <property type="component" value="Unplaced"/>
</dbReference>
<feature type="compositionally biased region" description="Low complexity" evidence="1">
    <location>
        <begin position="452"/>
        <end position="473"/>
    </location>
</feature>
<feature type="compositionally biased region" description="Acidic residues" evidence="1">
    <location>
        <begin position="592"/>
        <end position="609"/>
    </location>
</feature>
<feature type="compositionally biased region" description="Low complexity" evidence="1">
    <location>
        <begin position="34"/>
        <end position="45"/>
    </location>
</feature>
<dbReference type="KEGG" id="tpal:117654495"/>
<keyword evidence="2" id="KW-1185">Reference proteome</keyword>
<dbReference type="OrthoDB" id="10689320at2759"/>
<feature type="compositionally biased region" description="Low complexity" evidence="1">
    <location>
        <begin position="822"/>
        <end position="838"/>
    </location>
</feature>
<feature type="compositionally biased region" description="Acidic residues" evidence="1">
    <location>
        <begin position="298"/>
        <end position="309"/>
    </location>
</feature>
<organism evidence="3">
    <name type="scientific">Thrips palmi</name>
    <name type="common">Melon thrips</name>
    <dbReference type="NCBI Taxonomy" id="161013"/>
    <lineage>
        <taxon>Eukaryota</taxon>
        <taxon>Metazoa</taxon>
        <taxon>Ecdysozoa</taxon>
        <taxon>Arthropoda</taxon>
        <taxon>Hexapoda</taxon>
        <taxon>Insecta</taxon>
        <taxon>Pterygota</taxon>
        <taxon>Neoptera</taxon>
        <taxon>Paraneoptera</taxon>
        <taxon>Thysanoptera</taxon>
        <taxon>Terebrantia</taxon>
        <taxon>Thripoidea</taxon>
        <taxon>Thripidae</taxon>
        <taxon>Thrips</taxon>
    </lineage>
</organism>
<feature type="region of interest" description="Disordered" evidence="1">
    <location>
        <begin position="160"/>
        <end position="222"/>
    </location>
</feature>
<feature type="compositionally biased region" description="Pro residues" evidence="1">
    <location>
        <begin position="643"/>
        <end position="653"/>
    </location>
</feature>
<feature type="region of interest" description="Disordered" evidence="1">
    <location>
        <begin position="1"/>
        <end position="58"/>
    </location>
</feature>
<reference evidence="3" key="1">
    <citation type="submission" date="2025-08" db="UniProtKB">
        <authorList>
            <consortium name="RefSeq"/>
        </authorList>
    </citation>
    <scope>IDENTIFICATION</scope>
    <source>
        <tissue evidence="3">Total insect</tissue>
    </source>
</reference>
<proteinExistence type="predicted"/>
<feature type="compositionally biased region" description="Acidic residues" evidence="1">
    <location>
        <begin position="279"/>
        <end position="289"/>
    </location>
</feature>
<feature type="compositionally biased region" description="Acidic residues" evidence="1">
    <location>
        <begin position="346"/>
        <end position="357"/>
    </location>
</feature>
<feature type="compositionally biased region" description="Basic and acidic residues" evidence="1">
    <location>
        <begin position="434"/>
        <end position="443"/>
    </location>
</feature>
<dbReference type="InParanoid" id="A0A6P9AFI1"/>
<feature type="compositionally biased region" description="Acidic residues" evidence="1">
    <location>
        <begin position="514"/>
        <end position="530"/>
    </location>
</feature>
<feature type="region of interest" description="Disordered" evidence="1">
    <location>
        <begin position="340"/>
        <end position="868"/>
    </location>
</feature>
<dbReference type="RefSeq" id="XP_034257053.1">
    <property type="nucleotide sequence ID" value="XM_034401162.1"/>
</dbReference>
<feature type="region of interest" description="Disordered" evidence="1">
    <location>
        <begin position="986"/>
        <end position="1014"/>
    </location>
</feature>
<accession>A0A6P9AFI1</accession>
<feature type="compositionally biased region" description="Basic and acidic residues" evidence="1">
    <location>
        <begin position="1003"/>
        <end position="1014"/>
    </location>
</feature>
<evidence type="ECO:0000313" key="2">
    <source>
        <dbReference type="Proteomes" id="UP000515158"/>
    </source>
</evidence>
<feature type="region of interest" description="Disordered" evidence="1">
    <location>
        <begin position="922"/>
        <end position="957"/>
    </location>
</feature>
<protein>
    <submittedName>
        <fullName evidence="3">Fibrous sheath CABYR-binding protein-like</fullName>
    </submittedName>
</protein>
<evidence type="ECO:0000256" key="1">
    <source>
        <dbReference type="SAM" id="MobiDB-lite"/>
    </source>
</evidence>
<feature type="compositionally biased region" description="Low complexity" evidence="1">
    <location>
        <begin position="696"/>
        <end position="727"/>
    </location>
</feature>
<feature type="region of interest" description="Disordered" evidence="1">
    <location>
        <begin position="249"/>
        <end position="319"/>
    </location>
</feature>
<name>A0A6P9AFI1_THRPL</name>